<dbReference type="RefSeq" id="WP_382258527.1">
    <property type="nucleotide sequence ID" value="NZ_JBHTBX010000009.1"/>
</dbReference>
<evidence type="ECO:0000313" key="5">
    <source>
        <dbReference type="EMBL" id="MFC7435592.1"/>
    </source>
</evidence>
<comment type="caution">
    <text evidence="5">The sequence shown here is derived from an EMBL/GenBank/DDBJ whole genome shotgun (WGS) entry which is preliminary data.</text>
</comment>
<evidence type="ECO:0000259" key="4">
    <source>
        <dbReference type="PROSITE" id="PS50995"/>
    </source>
</evidence>
<evidence type="ECO:0000256" key="1">
    <source>
        <dbReference type="ARBA" id="ARBA00023015"/>
    </source>
</evidence>
<keyword evidence="1" id="KW-0805">Transcription regulation</keyword>
<dbReference type="InterPro" id="IPR036388">
    <property type="entry name" value="WH-like_DNA-bd_sf"/>
</dbReference>
<accession>A0ABW2RBW1</accession>
<dbReference type="Pfam" id="PF12802">
    <property type="entry name" value="MarR_2"/>
    <property type="match status" value="1"/>
</dbReference>
<evidence type="ECO:0000313" key="6">
    <source>
        <dbReference type="Proteomes" id="UP001596495"/>
    </source>
</evidence>
<dbReference type="PANTHER" id="PTHR33164:SF43">
    <property type="entry name" value="HTH-TYPE TRANSCRIPTIONAL REPRESSOR YETL"/>
    <property type="match status" value="1"/>
</dbReference>
<dbReference type="SUPFAM" id="SSF46785">
    <property type="entry name" value="Winged helix' DNA-binding domain"/>
    <property type="match status" value="1"/>
</dbReference>
<organism evidence="5 6">
    <name type="scientific">Hydrogenophaga bisanensis</name>
    <dbReference type="NCBI Taxonomy" id="439611"/>
    <lineage>
        <taxon>Bacteria</taxon>
        <taxon>Pseudomonadati</taxon>
        <taxon>Pseudomonadota</taxon>
        <taxon>Betaproteobacteria</taxon>
        <taxon>Burkholderiales</taxon>
        <taxon>Comamonadaceae</taxon>
        <taxon>Hydrogenophaga</taxon>
    </lineage>
</organism>
<evidence type="ECO:0000256" key="2">
    <source>
        <dbReference type="ARBA" id="ARBA00023125"/>
    </source>
</evidence>
<dbReference type="Gene3D" id="1.10.10.10">
    <property type="entry name" value="Winged helix-like DNA-binding domain superfamily/Winged helix DNA-binding domain"/>
    <property type="match status" value="1"/>
</dbReference>
<dbReference type="EMBL" id="JBHTBX010000009">
    <property type="protein sequence ID" value="MFC7435592.1"/>
    <property type="molecule type" value="Genomic_DNA"/>
</dbReference>
<dbReference type="InterPro" id="IPR023187">
    <property type="entry name" value="Tscrpt_reg_MarR-type_CS"/>
</dbReference>
<evidence type="ECO:0000256" key="3">
    <source>
        <dbReference type="ARBA" id="ARBA00023163"/>
    </source>
</evidence>
<reference evidence="6" key="1">
    <citation type="journal article" date="2019" name="Int. J. Syst. Evol. Microbiol.">
        <title>The Global Catalogue of Microorganisms (GCM) 10K type strain sequencing project: providing services to taxonomists for standard genome sequencing and annotation.</title>
        <authorList>
            <consortium name="The Broad Institute Genomics Platform"/>
            <consortium name="The Broad Institute Genome Sequencing Center for Infectious Disease"/>
            <person name="Wu L."/>
            <person name="Ma J."/>
        </authorList>
    </citation>
    <scope>NUCLEOTIDE SEQUENCE [LARGE SCALE GENOMIC DNA]</scope>
    <source>
        <strain evidence="6">CCUG 54518</strain>
    </source>
</reference>
<keyword evidence="2" id="KW-0238">DNA-binding</keyword>
<dbReference type="InterPro" id="IPR000835">
    <property type="entry name" value="HTH_MarR-typ"/>
</dbReference>
<gene>
    <name evidence="5" type="ORF">ACFQNJ_13840</name>
</gene>
<name>A0ABW2RBW1_9BURK</name>
<dbReference type="InterPro" id="IPR036390">
    <property type="entry name" value="WH_DNA-bd_sf"/>
</dbReference>
<sequence>MSPRKERFVDDYLGYLLGQANHALFKDFEATVKAAGLGSLEWRVLATLSDQPPMAVGALAREVLSQQPTVTKLLQRLAADGWVRLVDDPQDQRRTLVSITAAGQRKIHPLIEQARAHETRMLAGLDASAIRRLKEQLRRLAASS</sequence>
<dbReference type="Proteomes" id="UP001596495">
    <property type="component" value="Unassembled WGS sequence"/>
</dbReference>
<keyword evidence="6" id="KW-1185">Reference proteome</keyword>
<protein>
    <submittedName>
        <fullName evidence="5">MarR family winged helix-turn-helix transcriptional regulator</fullName>
    </submittedName>
</protein>
<dbReference type="PROSITE" id="PS50995">
    <property type="entry name" value="HTH_MARR_2"/>
    <property type="match status" value="1"/>
</dbReference>
<feature type="domain" description="HTH marR-type" evidence="4">
    <location>
        <begin position="10"/>
        <end position="142"/>
    </location>
</feature>
<proteinExistence type="predicted"/>
<keyword evidence="3" id="KW-0804">Transcription</keyword>
<dbReference type="InterPro" id="IPR039422">
    <property type="entry name" value="MarR/SlyA-like"/>
</dbReference>
<dbReference type="SMART" id="SM00347">
    <property type="entry name" value="HTH_MARR"/>
    <property type="match status" value="1"/>
</dbReference>
<dbReference type="PANTHER" id="PTHR33164">
    <property type="entry name" value="TRANSCRIPTIONAL REGULATOR, MARR FAMILY"/>
    <property type="match status" value="1"/>
</dbReference>
<dbReference type="PROSITE" id="PS01117">
    <property type="entry name" value="HTH_MARR_1"/>
    <property type="match status" value="1"/>
</dbReference>